<evidence type="ECO:0000256" key="2">
    <source>
        <dbReference type="ARBA" id="ARBA00023082"/>
    </source>
</evidence>
<reference evidence="9 10" key="1">
    <citation type="submission" date="2016-10" db="EMBL/GenBank/DDBJ databases">
        <authorList>
            <person name="de Groot N.N."/>
        </authorList>
    </citation>
    <scope>NUCLEOTIDE SEQUENCE [LARGE SCALE GENOMIC DNA]</scope>
    <source>
        <strain evidence="9 10">L 420-91</strain>
    </source>
</reference>
<reference evidence="8 11" key="2">
    <citation type="submission" date="2021-08" db="EMBL/GenBank/DDBJ databases">
        <title>Complete genome sequence of the strain Aneurinibacillus thermoaerophilus CCM 8960.</title>
        <authorList>
            <person name="Musilova J."/>
            <person name="Kourilova X."/>
            <person name="Pernicova I."/>
            <person name="Bezdicek M."/>
            <person name="Lengerova M."/>
            <person name="Obruca S."/>
            <person name="Sedlar K."/>
        </authorList>
    </citation>
    <scope>NUCLEOTIDE SEQUENCE [LARGE SCALE GENOMIC DNA]</scope>
    <source>
        <strain evidence="8 11">CCM 8960</strain>
    </source>
</reference>
<dbReference type="OrthoDB" id="9809557at2"/>
<evidence type="ECO:0000259" key="7">
    <source>
        <dbReference type="Pfam" id="PF04545"/>
    </source>
</evidence>
<name>A0A1G7ZV79_ANETH</name>
<feature type="domain" description="RNA polymerase sigma-70 region 2" evidence="6">
    <location>
        <begin position="35"/>
        <end position="102"/>
    </location>
</feature>
<dbReference type="Gene3D" id="1.10.1740.10">
    <property type="match status" value="1"/>
</dbReference>
<gene>
    <name evidence="8" type="ORF">K3F53_15065</name>
    <name evidence="9" type="ORF">SAMN04489735_101275</name>
</gene>
<dbReference type="Proteomes" id="UP000198956">
    <property type="component" value="Unassembled WGS sequence"/>
</dbReference>
<evidence type="ECO:0000313" key="8">
    <source>
        <dbReference type="EMBL" id="QYY42166.1"/>
    </source>
</evidence>
<evidence type="ECO:0000313" key="11">
    <source>
        <dbReference type="Proteomes" id="UP000826616"/>
    </source>
</evidence>
<organism evidence="9 10">
    <name type="scientific">Aneurinibacillus thermoaerophilus</name>
    <dbReference type="NCBI Taxonomy" id="143495"/>
    <lineage>
        <taxon>Bacteria</taxon>
        <taxon>Bacillati</taxon>
        <taxon>Bacillota</taxon>
        <taxon>Bacilli</taxon>
        <taxon>Bacillales</taxon>
        <taxon>Paenibacillaceae</taxon>
        <taxon>Aneurinibacillus group</taxon>
        <taxon>Aneurinibacillus</taxon>
    </lineage>
</organism>
<dbReference type="GO" id="GO:0003677">
    <property type="term" value="F:DNA binding"/>
    <property type="evidence" value="ECO:0007669"/>
    <property type="project" value="UniProtKB-KW"/>
</dbReference>
<keyword evidence="3" id="KW-0238">DNA-binding</keyword>
<evidence type="ECO:0000313" key="10">
    <source>
        <dbReference type="Proteomes" id="UP000198956"/>
    </source>
</evidence>
<dbReference type="Gene3D" id="1.10.10.10">
    <property type="entry name" value="Winged helix-like DNA-binding domain superfamily/Winged helix DNA-binding domain"/>
    <property type="match status" value="2"/>
</dbReference>
<evidence type="ECO:0000256" key="1">
    <source>
        <dbReference type="ARBA" id="ARBA00023015"/>
    </source>
</evidence>
<dbReference type="Pfam" id="PF04539">
    <property type="entry name" value="Sigma70_r3"/>
    <property type="match status" value="1"/>
</dbReference>
<evidence type="ECO:0000259" key="5">
    <source>
        <dbReference type="Pfam" id="PF04539"/>
    </source>
</evidence>
<dbReference type="GO" id="GO:0016987">
    <property type="term" value="F:sigma factor activity"/>
    <property type="evidence" value="ECO:0007669"/>
    <property type="project" value="UniProtKB-KW"/>
</dbReference>
<dbReference type="InterPro" id="IPR014284">
    <property type="entry name" value="RNA_pol_sigma-70_dom"/>
</dbReference>
<dbReference type="GO" id="GO:0006352">
    <property type="term" value="P:DNA-templated transcription initiation"/>
    <property type="evidence" value="ECO:0007669"/>
    <property type="project" value="InterPro"/>
</dbReference>
<dbReference type="PANTHER" id="PTHR30385:SF4">
    <property type="entry name" value="RNA POLYMERASE SIGMA-E FACTOR"/>
    <property type="match status" value="1"/>
</dbReference>
<feature type="domain" description="RNA polymerase sigma-70 region 4" evidence="7">
    <location>
        <begin position="202"/>
        <end position="251"/>
    </location>
</feature>
<dbReference type="CDD" id="cd06171">
    <property type="entry name" value="Sigma70_r4"/>
    <property type="match status" value="1"/>
</dbReference>
<feature type="domain" description="RNA polymerase sigma-70 region 3" evidence="5">
    <location>
        <begin position="116"/>
        <end position="182"/>
    </location>
</feature>
<dbReference type="InterPro" id="IPR036388">
    <property type="entry name" value="WH-like_DNA-bd_sf"/>
</dbReference>
<dbReference type="InterPro" id="IPR007627">
    <property type="entry name" value="RNA_pol_sigma70_r2"/>
</dbReference>
<dbReference type="Proteomes" id="UP000826616">
    <property type="component" value="Chromosome"/>
</dbReference>
<keyword evidence="11" id="KW-1185">Reference proteome</keyword>
<dbReference type="RefSeq" id="WP_057897831.1">
    <property type="nucleotide sequence ID" value="NZ_CP080764.1"/>
</dbReference>
<keyword evidence="2" id="KW-0731">Sigma factor</keyword>
<evidence type="ECO:0000256" key="4">
    <source>
        <dbReference type="ARBA" id="ARBA00023163"/>
    </source>
</evidence>
<dbReference type="InterPro" id="IPR007624">
    <property type="entry name" value="RNA_pol_sigma70_r3"/>
</dbReference>
<dbReference type="EMBL" id="CP080764">
    <property type="protein sequence ID" value="QYY42166.1"/>
    <property type="molecule type" value="Genomic_DNA"/>
</dbReference>
<dbReference type="SUPFAM" id="SSF88659">
    <property type="entry name" value="Sigma3 and sigma4 domains of RNA polymerase sigma factors"/>
    <property type="match status" value="2"/>
</dbReference>
<accession>A0A1G7ZV79</accession>
<dbReference type="GeneID" id="97142701"/>
<evidence type="ECO:0000313" key="9">
    <source>
        <dbReference type="EMBL" id="SDH12595.1"/>
    </source>
</evidence>
<proteinExistence type="predicted"/>
<sequence>MNQTSTKKSFNRDIVEQLRIYQETGSEEILTKILKNYQATVKKLASKMARDFHLVDDLYQVGMLALLGAIKKFNNEVSQNFDAYALSTVIGKMKHYLRDKTWSIRVPRTIKEMGYHLQKTIDELTAELQRSPRISEIAQRLGISEEKVLEIMENKGNIHALSLDTPIKSDNNEQDSHTLMDMIPDQDPGFLDVDRKMDLAQLLEQLNDQQRQVIHYVYYEEWSQRQIGEKLGISQMQVSRILRRTLQQMREAYMKNTDGFR</sequence>
<dbReference type="SUPFAM" id="SSF88946">
    <property type="entry name" value="Sigma2 domain of RNA polymerase sigma factors"/>
    <property type="match status" value="1"/>
</dbReference>
<dbReference type="PANTHER" id="PTHR30385">
    <property type="entry name" value="SIGMA FACTOR F FLAGELLAR"/>
    <property type="match status" value="1"/>
</dbReference>
<evidence type="ECO:0000256" key="3">
    <source>
        <dbReference type="ARBA" id="ARBA00023125"/>
    </source>
</evidence>
<evidence type="ECO:0000259" key="6">
    <source>
        <dbReference type="Pfam" id="PF04542"/>
    </source>
</evidence>
<dbReference type="InterPro" id="IPR013325">
    <property type="entry name" value="RNA_pol_sigma_r2"/>
</dbReference>
<dbReference type="Pfam" id="PF04542">
    <property type="entry name" value="Sigma70_r2"/>
    <property type="match status" value="1"/>
</dbReference>
<dbReference type="InterPro" id="IPR013324">
    <property type="entry name" value="RNA_pol_sigma_r3/r4-like"/>
</dbReference>
<dbReference type="EMBL" id="FNDE01000012">
    <property type="protein sequence ID" value="SDH12595.1"/>
    <property type="molecule type" value="Genomic_DNA"/>
</dbReference>
<protein>
    <submittedName>
        <fullName evidence="9">RNA polymerase, sigma 37 subunit, RpsB/SigB</fullName>
    </submittedName>
    <submittedName>
        <fullName evidence="8">Sigma-70 family RNA polymerase sigma factor</fullName>
    </submittedName>
</protein>
<dbReference type="InterPro" id="IPR007630">
    <property type="entry name" value="RNA_pol_sigma70_r4"/>
</dbReference>
<dbReference type="AlphaFoldDB" id="A0A1G7ZV79"/>
<dbReference type="NCBIfam" id="TIGR02937">
    <property type="entry name" value="sigma70-ECF"/>
    <property type="match status" value="1"/>
</dbReference>
<keyword evidence="4" id="KW-0804">Transcription</keyword>
<keyword evidence="1" id="KW-0805">Transcription regulation</keyword>
<dbReference type="Pfam" id="PF04545">
    <property type="entry name" value="Sigma70_r4"/>
    <property type="match status" value="1"/>
</dbReference>